<dbReference type="GO" id="GO:0030244">
    <property type="term" value="P:cellulose biosynthetic process"/>
    <property type="evidence" value="ECO:0007669"/>
    <property type="project" value="InterPro"/>
</dbReference>
<dbReference type="Pfam" id="PF03500">
    <property type="entry name" value="Cellsynth_D"/>
    <property type="match status" value="1"/>
</dbReference>
<keyword evidence="2" id="KW-1185">Reference proteome</keyword>
<evidence type="ECO:0008006" key="3">
    <source>
        <dbReference type="Google" id="ProtNLM"/>
    </source>
</evidence>
<dbReference type="OrthoDB" id="6078279at2"/>
<dbReference type="InterPro" id="IPR038470">
    <property type="entry name" value="Cellsynth_D_sf"/>
</dbReference>
<sequence>MPDTALIPEAAIPEAALRPGPQAAAEGQPAWETFVRALIETLDAHMPPEERALLLRAIGGRIAALSPLPPEATLSVLEARMNERLAEPRWGQVALSLDPEGPALVLRHERLPVLPTPGDGEGGWILPVLEGLHGGWIAAQPGAEPSVPARLVSHGRGGAVLRYGA</sequence>
<dbReference type="Gene3D" id="3.30.70.2590">
    <property type="match status" value="1"/>
</dbReference>
<name>A0A502F260_9PROT</name>
<protein>
    <recommendedName>
        <fullName evidence="3">Cellulose synthase</fullName>
    </recommendedName>
</protein>
<dbReference type="PRINTS" id="PR01442">
    <property type="entry name" value="CELLSNTHASED"/>
</dbReference>
<evidence type="ECO:0000313" key="1">
    <source>
        <dbReference type="EMBL" id="TPG44248.1"/>
    </source>
</evidence>
<dbReference type="AlphaFoldDB" id="A0A502F260"/>
<dbReference type="EMBL" id="RCZP01000056">
    <property type="protein sequence ID" value="TPG44248.1"/>
    <property type="molecule type" value="Genomic_DNA"/>
</dbReference>
<evidence type="ECO:0000313" key="2">
    <source>
        <dbReference type="Proteomes" id="UP000317078"/>
    </source>
</evidence>
<proteinExistence type="predicted"/>
<reference evidence="1 2" key="1">
    <citation type="journal article" date="2019" name="Environ. Microbiol.">
        <title>Species interactions and distinct microbial communities in high Arctic permafrost affected cryosols are associated with the CH4 and CO2 gas fluxes.</title>
        <authorList>
            <person name="Altshuler I."/>
            <person name="Hamel J."/>
            <person name="Turney S."/>
            <person name="Magnuson E."/>
            <person name="Levesque R."/>
            <person name="Greer C."/>
            <person name="Whyte L.G."/>
        </authorList>
    </citation>
    <scope>NUCLEOTIDE SEQUENCE [LARGE SCALE GENOMIC DNA]</scope>
    <source>
        <strain evidence="1 2">S9.3B</strain>
    </source>
</reference>
<organism evidence="1 2">
    <name type="scientific">Muricoccus nepalensis</name>
    <dbReference type="NCBI Taxonomy" id="1854500"/>
    <lineage>
        <taxon>Bacteria</taxon>
        <taxon>Pseudomonadati</taxon>
        <taxon>Pseudomonadota</taxon>
        <taxon>Alphaproteobacteria</taxon>
        <taxon>Acetobacterales</taxon>
        <taxon>Roseomonadaceae</taxon>
        <taxon>Muricoccus</taxon>
    </lineage>
</organism>
<dbReference type="InterPro" id="IPR022798">
    <property type="entry name" value="BcsD_bac"/>
</dbReference>
<dbReference type="Proteomes" id="UP000317078">
    <property type="component" value="Unassembled WGS sequence"/>
</dbReference>
<comment type="caution">
    <text evidence="1">The sequence shown here is derived from an EMBL/GenBank/DDBJ whole genome shotgun (WGS) entry which is preliminary data.</text>
</comment>
<accession>A0A502F260</accession>
<gene>
    <name evidence="1" type="ORF">EAH89_27705</name>
</gene>